<protein>
    <submittedName>
        <fullName evidence="1">Uncharacterized protein</fullName>
    </submittedName>
</protein>
<gene>
    <name evidence="1" type="ORF">LCGC14_3137190</name>
</gene>
<dbReference type="EMBL" id="LAZR01068656">
    <property type="protein sequence ID" value="KKK49226.1"/>
    <property type="molecule type" value="Genomic_DNA"/>
</dbReference>
<dbReference type="AlphaFoldDB" id="A0A0F8YMA6"/>
<proteinExistence type="predicted"/>
<organism evidence="1">
    <name type="scientific">marine sediment metagenome</name>
    <dbReference type="NCBI Taxonomy" id="412755"/>
    <lineage>
        <taxon>unclassified sequences</taxon>
        <taxon>metagenomes</taxon>
        <taxon>ecological metagenomes</taxon>
    </lineage>
</organism>
<accession>A0A0F8YMA6</accession>
<comment type="caution">
    <text evidence="1">The sequence shown here is derived from an EMBL/GenBank/DDBJ whole genome shotgun (WGS) entry which is preliminary data.</text>
</comment>
<sequence length="90" mass="10060">MECNLFNVTLVQNDSIVYETQEGLTESNLPIGTVAVECLNEARVDKTDAEMESELDVWHNKTLFRIDNVFTKREAEGVGVVVRGGEVSQK</sequence>
<reference evidence="1" key="1">
    <citation type="journal article" date="2015" name="Nature">
        <title>Complex archaea that bridge the gap between prokaryotes and eukaryotes.</title>
        <authorList>
            <person name="Spang A."/>
            <person name="Saw J.H."/>
            <person name="Jorgensen S.L."/>
            <person name="Zaremba-Niedzwiedzka K."/>
            <person name="Martijn J."/>
            <person name="Lind A.E."/>
            <person name="van Eijk R."/>
            <person name="Schleper C."/>
            <person name="Guy L."/>
            <person name="Ettema T.J."/>
        </authorList>
    </citation>
    <scope>NUCLEOTIDE SEQUENCE</scope>
</reference>
<evidence type="ECO:0000313" key="1">
    <source>
        <dbReference type="EMBL" id="KKK49226.1"/>
    </source>
</evidence>
<name>A0A0F8YMA6_9ZZZZ</name>